<keyword evidence="2" id="KW-1185">Reference proteome</keyword>
<evidence type="ECO:0000313" key="1">
    <source>
        <dbReference type="EMBL" id="KAJ7323830.1"/>
    </source>
</evidence>
<organism evidence="1 2">
    <name type="scientific">Mycena albidolilacea</name>
    <dbReference type="NCBI Taxonomy" id="1033008"/>
    <lineage>
        <taxon>Eukaryota</taxon>
        <taxon>Fungi</taxon>
        <taxon>Dikarya</taxon>
        <taxon>Basidiomycota</taxon>
        <taxon>Agaricomycotina</taxon>
        <taxon>Agaricomycetes</taxon>
        <taxon>Agaricomycetidae</taxon>
        <taxon>Agaricales</taxon>
        <taxon>Marasmiineae</taxon>
        <taxon>Mycenaceae</taxon>
        <taxon>Mycena</taxon>
    </lineage>
</organism>
<evidence type="ECO:0000313" key="2">
    <source>
        <dbReference type="Proteomes" id="UP001218218"/>
    </source>
</evidence>
<accession>A0AAD6ZI89</accession>
<dbReference type="AlphaFoldDB" id="A0AAD6ZI89"/>
<name>A0AAD6ZI89_9AGAR</name>
<proteinExistence type="predicted"/>
<protein>
    <submittedName>
        <fullName evidence="1">Uncharacterized protein</fullName>
    </submittedName>
</protein>
<reference evidence="1" key="1">
    <citation type="submission" date="2023-03" db="EMBL/GenBank/DDBJ databases">
        <title>Massive genome expansion in bonnet fungi (Mycena s.s.) driven by repeated elements and novel gene families across ecological guilds.</title>
        <authorList>
            <consortium name="Lawrence Berkeley National Laboratory"/>
            <person name="Harder C.B."/>
            <person name="Miyauchi S."/>
            <person name="Viragh M."/>
            <person name="Kuo A."/>
            <person name="Thoen E."/>
            <person name="Andreopoulos B."/>
            <person name="Lu D."/>
            <person name="Skrede I."/>
            <person name="Drula E."/>
            <person name="Henrissat B."/>
            <person name="Morin E."/>
            <person name="Kohler A."/>
            <person name="Barry K."/>
            <person name="LaButti K."/>
            <person name="Morin E."/>
            <person name="Salamov A."/>
            <person name="Lipzen A."/>
            <person name="Mereny Z."/>
            <person name="Hegedus B."/>
            <person name="Baldrian P."/>
            <person name="Stursova M."/>
            <person name="Weitz H."/>
            <person name="Taylor A."/>
            <person name="Grigoriev I.V."/>
            <person name="Nagy L.G."/>
            <person name="Martin F."/>
            <person name="Kauserud H."/>
        </authorList>
    </citation>
    <scope>NUCLEOTIDE SEQUENCE</scope>
    <source>
        <strain evidence="1">CBHHK002</strain>
    </source>
</reference>
<gene>
    <name evidence="1" type="ORF">DFH08DRAFT_1085254</name>
</gene>
<sequence>MSIHPSLMFKGLAIVTPHLLGKFSRKKVLFVGIKAPDLDGTHQDVQRFRTLLVDKFGFQSGDIIMMPHNGVGPSLAVGLLIVVRQPTTHTRSNAGRVARSIEALVCSSLRAPILAGGVLSARRPRLLATLDVDLHNTTTSMRNHRAQSWPTVIVETAWVGKLVHPVGMSGSVVTALAWLV</sequence>
<comment type="caution">
    <text evidence="1">The sequence shown here is derived from an EMBL/GenBank/DDBJ whole genome shotgun (WGS) entry which is preliminary data.</text>
</comment>
<dbReference type="Proteomes" id="UP001218218">
    <property type="component" value="Unassembled WGS sequence"/>
</dbReference>
<dbReference type="EMBL" id="JARIHO010000045">
    <property type="protein sequence ID" value="KAJ7323830.1"/>
    <property type="molecule type" value="Genomic_DNA"/>
</dbReference>